<comment type="similarity">
    <text evidence="1">Belongs to the UPF0065 (bug) family.</text>
</comment>
<dbReference type="InterPro" id="IPR005064">
    <property type="entry name" value="BUG"/>
</dbReference>
<dbReference type="Proteomes" id="UP001365405">
    <property type="component" value="Unassembled WGS sequence"/>
</dbReference>
<feature type="chain" id="PRO_5046631241" evidence="2">
    <location>
        <begin position="25"/>
        <end position="325"/>
    </location>
</feature>
<dbReference type="PIRSF" id="PIRSF017082">
    <property type="entry name" value="YflP"/>
    <property type="match status" value="1"/>
</dbReference>
<evidence type="ECO:0000256" key="1">
    <source>
        <dbReference type="ARBA" id="ARBA00006987"/>
    </source>
</evidence>
<dbReference type="Pfam" id="PF03401">
    <property type="entry name" value="TctC"/>
    <property type="match status" value="1"/>
</dbReference>
<name>A0ABU9CL28_9BURK</name>
<dbReference type="RefSeq" id="WP_341410950.1">
    <property type="nucleotide sequence ID" value="NZ_JBBUTH010000007.1"/>
</dbReference>
<protein>
    <submittedName>
        <fullName evidence="3">Tripartite tricarboxylate transporter substrate binding protein</fullName>
    </submittedName>
</protein>
<dbReference type="PANTHER" id="PTHR42928">
    <property type="entry name" value="TRICARBOXYLATE-BINDING PROTEIN"/>
    <property type="match status" value="1"/>
</dbReference>
<organism evidence="3 4">
    <name type="scientific">Pseudaquabacterium inlustre</name>
    <dbReference type="NCBI Taxonomy" id="2984192"/>
    <lineage>
        <taxon>Bacteria</taxon>
        <taxon>Pseudomonadati</taxon>
        <taxon>Pseudomonadota</taxon>
        <taxon>Betaproteobacteria</taxon>
        <taxon>Burkholderiales</taxon>
        <taxon>Sphaerotilaceae</taxon>
        <taxon>Pseudaquabacterium</taxon>
    </lineage>
</organism>
<sequence length="325" mass="33830">MHRRQVLTGLGASALALASPIALAQDAFPSRPLRFVNNFPPAGPSDILARSVADVLQTQWKQAVVVDNRAGAGGNLGADAVAKAPADGYTLLFGIDSTFTVNPHVYRSMPFKPADLKPVLVMAASGLLIGASTSALPQVKTLKDLIAEGKMPKGLSFSSGGNGSPGHLAAEQFTDAAQARVTHIPYKGNTPAVQAVVAGEVGAGMLATPGMLPHVKSGKVAALAVTSRERSSLAPEVPTVAELGLPQLEQEVLYVVMAPAATPEPIVAQLAQAITAALQRPDNQQRLAQLDMRWEGLTGAAASKRLAEASARYQRIVKATDMKLD</sequence>
<dbReference type="InterPro" id="IPR042100">
    <property type="entry name" value="Bug_dom1"/>
</dbReference>
<dbReference type="Gene3D" id="3.40.190.10">
    <property type="entry name" value="Periplasmic binding protein-like II"/>
    <property type="match status" value="1"/>
</dbReference>
<dbReference type="CDD" id="cd07012">
    <property type="entry name" value="PBP2_Bug_TTT"/>
    <property type="match status" value="1"/>
</dbReference>
<evidence type="ECO:0000256" key="2">
    <source>
        <dbReference type="SAM" id="SignalP"/>
    </source>
</evidence>
<dbReference type="PANTHER" id="PTHR42928:SF5">
    <property type="entry name" value="BLR1237 PROTEIN"/>
    <property type="match status" value="1"/>
</dbReference>
<reference evidence="3 4" key="1">
    <citation type="submission" date="2024-04" db="EMBL/GenBank/DDBJ databases">
        <title>Novel species of the genus Ideonella isolated from streams.</title>
        <authorList>
            <person name="Lu H."/>
        </authorList>
    </citation>
    <scope>NUCLEOTIDE SEQUENCE [LARGE SCALE GENOMIC DNA]</scope>
    <source>
        <strain evidence="3 4">DXS22W</strain>
    </source>
</reference>
<keyword evidence="2" id="KW-0732">Signal</keyword>
<proteinExistence type="inferred from homology"/>
<keyword evidence="4" id="KW-1185">Reference proteome</keyword>
<accession>A0ABU9CL28</accession>
<dbReference type="Gene3D" id="3.40.190.150">
    <property type="entry name" value="Bordetella uptake gene, domain 1"/>
    <property type="match status" value="1"/>
</dbReference>
<feature type="signal peptide" evidence="2">
    <location>
        <begin position="1"/>
        <end position="24"/>
    </location>
</feature>
<dbReference type="SUPFAM" id="SSF53850">
    <property type="entry name" value="Periplasmic binding protein-like II"/>
    <property type="match status" value="1"/>
</dbReference>
<evidence type="ECO:0000313" key="3">
    <source>
        <dbReference type="EMBL" id="MEK8051262.1"/>
    </source>
</evidence>
<comment type="caution">
    <text evidence="3">The sequence shown here is derived from an EMBL/GenBank/DDBJ whole genome shotgun (WGS) entry which is preliminary data.</text>
</comment>
<evidence type="ECO:0000313" key="4">
    <source>
        <dbReference type="Proteomes" id="UP001365405"/>
    </source>
</evidence>
<dbReference type="EMBL" id="JBBUTH010000007">
    <property type="protein sequence ID" value="MEK8051262.1"/>
    <property type="molecule type" value="Genomic_DNA"/>
</dbReference>
<gene>
    <name evidence="3" type="ORF">AACH10_13510</name>
</gene>